<evidence type="ECO:0000313" key="3">
    <source>
        <dbReference type="EMBL" id="KAH6653365.1"/>
    </source>
</evidence>
<dbReference type="Proteomes" id="UP000758603">
    <property type="component" value="Unassembled WGS sequence"/>
</dbReference>
<gene>
    <name evidence="3" type="ORF">BKA67DRAFT_501432</name>
</gene>
<feature type="non-terminal residue" evidence="3">
    <location>
        <position position="1"/>
    </location>
</feature>
<keyword evidence="4" id="KW-1185">Reference proteome</keyword>
<organism evidence="3 4">
    <name type="scientific">Truncatella angustata</name>
    <dbReference type="NCBI Taxonomy" id="152316"/>
    <lineage>
        <taxon>Eukaryota</taxon>
        <taxon>Fungi</taxon>
        <taxon>Dikarya</taxon>
        <taxon>Ascomycota</taxon>
        <taxon>Pezizomycotina</taxon>
        <taxon>Sordariomycetes</taxon>
        <taxon>Xylariomycetidae</taxon>
        <taxon>Amphisphaeriales</taxon>
        <taxon>Sporocadaceae</taxon>
        <taxon>Truncatella</taxon>
    </lineage>
</organism>
<evidence type="ECO:0000259" key="2">
    <source>
        <dbReference type="PROSITE" id="PS50181"/>
    </source>
</evidence>
<feature type="region of interest" description="Disordered" evidence="1">
    <location>
        <begin position="216"/>
        <end position="238"/>
    </location>
</feature>
<dbReference type="SUPFAM" id="SSF81383">
    <property type="entry name" value="F-box domain"/>
    <property type="match status" value="1"/>
</dbReference>
<dbReference type="OrthoDB" id="2687876at2759"/>
<dbReference type="PROSITE" id="PS50181">
    <property type="entry name" value="FBOX"/>
    <property type="match status" value="1"/>
</dbReference>
<feature type="region of interest" description="Disordered" evidence="1">
    <location>
        <begin position="1"/>
        <end position="26"/>
    </location>
</feature>
<reference evidence="3" key="1">
    <citation type="journal article" date="2021" name="Nat. Commun.">
        <title>Genetic determinants of endophytism in the Arabidopsis root mycobiome.</title>
        <authorList>
            <person name="Mesny F."/>
            <person name="Miyauchi S."/>
            <person name="Thiergart T."/>
            <person name="Pickel B."/>
            <person name="Atanasova L."/>
            <person name="Karlsson M."/>
            <person name="Huettel B."/>
            <person name="Barry K.W."/>
            <person name="Haridas S."/>
            <person name="Chen C."/>
            <person name="Bauer D."/>
            <person name="Andreopoulos W."/>
            <person name="Pangilinan J."/>
            <person name="LaButti K."/>
            <person name="Riley R."/>
            <person name="Lipzen A."/>
            <person name="Clum A."/>
            <person name="Drula E."/>
            <person name="Henrissat B."/>
            <person name="Kohler A."/>
            <person name="Grigoriev I.V."/>
            <person name="Martin F.M."/>
            <person name="Hacquard S."/>
        </authorList>
    </citation>
    <scope>NUCLEOTIDE SEQUENCE</scope>
    <source>
        <strain evidence="3">MPI-SDFR-AT-0073</strain>
    </source>
</reference>
<dbReference type="AlphaFoldDB" id="A0A9P8UJH1"/>
<dbReference type="RefSeq" id="XP_045957642.1">
    <property type="nucleotide sequence ID" value="XM_046097088.1"/>
</dbReference>
<feature type="domain" description="F-box" evidence="2">
    <location>
        <begin position="28"/>
        <end position="74"/>
    </location>
</feature>
<protein>
    <recommendedName>
        <fullName evidence="2">F-box domain-containing protein</fullName>
    </recommendedName>
</protein>
<dbReference type="GeneID" id="70125980"/>
<comment type="caution">
    <text evidence="3">The sequence shown here is derived from an EMBL/GenBank/DDBJ whole genome shotgun (WGS) entry which is preliminary data.</text>
</comment>
<feature type="non-terminal residue" evidence="3">
    <location>
        <position position="307"/>
    </location>
</feature>
<evidence type="ECO:0000256" key="1">
    <source>
        <dbReference type="SAM" id="MobiDB-lite"/>
    </source>
</evidence>
<name>A0A9P8UJH1_9PEZI</name>
<dbReference type="InterPro" id="IPR001810">
    <property type="entry name" value="F-box_dom"/>
</dbReference>
<accession>A0A9P8UJH1</accession>
<sequence>DHTLDDNLLPSKLHPKGEFPYRPPTTNVGDLDVLPPELQQEILSQLDLRSLTVFQRVNRRATELVNSLPQYKTINTHALNALRGILSIETGKWITYKTLYEKLCTLECENYGDFGGYLYLLTYKRVCFLCFSQDRLYLPLSPRLAKRKFGLCSRTVNTLPCMKVIYGKYSPNVKNVYTPSVLVDYKSALHAGIALHGSLSAMHEYVAKMEDQKCKAHNAKQSSPTSGHPRRTLTLNPFDKQSGNPFRFVAIVHVTWFNRASQEVVQGFHCVGCEKSCRLPLHYRRKFIATSFDNHLKRFGSIQNGKH</sequence>
<dbReference type="InterPro" id="IPR036047">
    <property type="entry name" value="F-box-like_dom_sf"/>
</dbReference>
<proteinExistence type="predicted"/>
<dbReference type="Pfam" id="PF00646">
    <property type="entry name" value="F-box"/>
    <property type="match status" value="1"/>
</dbReference>
<evidence type="ECO:0000313" key="4">
    <source>
        <dbReference type="Proteomes" id="UP000758603"/>
    </source>
</evidence>
<dbReference type="EMBL" id="JAGPXC010000005">
    <property type="protein sequence ID" value="KAH6653365.1"/>
    <property type="molecule type" value="Genomic_DNA"/>
</dbReference>